<evidence type="ECO:0000256" key="1">
    <source>
        <dbReference type="ARBA" id="ARBA00000085"/>
    </source>
</evidence>
<feature type="non-terminal residue" evidence="5">
    <location>
        <position position="1"/>
    </location>
</feature>
<keyword evidence="5" id="KW-0547">Nucleotide-binding</keyword>
<protein>
    <recommendedName>
        <fullName evidence="2">histidine kinase</fullName>
        <ecNumber evidence="2">2.7.13.3</ecNumber>
    </recommendedName>
</protein>
<dbReference type="GO" id="GO:0005524">
    <property type="term" value="F:ATP binding"/>
    <property type="evidence" value="ECO:0007669"/>
    <property type="project" value="UniProtKB-KW"/>
</dbReference>
<name>A0ABW3CIQ8_9ACTN</name>
<comment type="catalytic activity">
    <reaction evidence="1">
        <text>ATP + protein L-histidine = ADP + protein N-phospho-L-histidine.</text>
        <dbReference type="EC" id="2.7.13.3"/>
    </reaction>
</comment>
<dbReference type="SUPFAM" id="SSF55874">
    <property type="entry name" value="ATPase domain of HSP90 chaperone/DNA topoisomerase II/histidine kinase"/>
    <property type="match status" value="1"/>
</dbReference>
<dbReference type="InterPro" id="IPR036890">
    <property type="entry name" value="HATPase_C_sf"/>
</dbReference>
<evidence type="ECO:0000313" key="6">
    <source>
        <dbReference type="Proteomes" id="UP001597083"/>
    </source>
</evidence>
<comment type="caution">
    <text evidence="5">The sequence shown here is derived from an EMBL/GenBank/DDBJ whole genome shotgun (WGS) entry which is preliminary data.</text>
</comment>
<dbReference type="Pfam" id="PF02518">
    <property type="entry name" value="HATPase_c"/>
    <property type="match status" value="1"/>
</dbReference>
<gene>
    <name evidence="5" type="ORF">ACFQ07_18250</name>
</gene>
<keyword evidence="5" id="KW-0067">ATP-binding</keyword>
<evidence type="ECO:0000256" key="2">
    <source>
        <dbReference type="ARBA" id="ARBA00012438"/>
    </source>
</evidence>
<dbReference type="InterPro" id="IPR003594">
    <property type="entry name" value="HATPase_dom"/>
</dbReference>
<reference evidence="6" key="1">
    <citation type="journal article" date="2019" name="Int. J. Syst. Evol. Microbiol.">
        <title>The Global Catalogue of Microorganisms (GCM) 10K type strain sequencing project: providing services to taxonomists for standard genome sequencing and annotation.</title>
        <authorList>
            <consortium name="The Broad Institute Genomics Platform"/>
            <consortium name="The Broad Institute Genome Sequencing Center for Infectious Disease"/>
            <person name="Wu L."/>
            <person name="Ma J."/>
        </authorList>
    </citation>
    <scope>NUCLEOTIDE SEQUENCE [LARGE SCALE GENOMIC DNA]</scope>
    <source>
        <strain evidence="6">JCM 31696</strain>
    </source>
</reference>
<proteinExistence type="predicted"/>
<dbReference type="EC" id="2.7.13.3" evidence="2"/>
<dbReference type="InterPro" id="IPR004358">
    <property type="entry name" value="Sig_transdc_His_kin-like_C"/>
</dbReference>
<evidence type="ECO:0000313" key="5">
    <source>
        <dbReference type="EMBL" id="MFD0854185.1"/>
    </source>
</evidence>
<sequence length="54" mass="5584">DRRRFGGVGLGLYIVKRLTEAQGGQISAHPAVPSSGPSSGTRMCLKLKAAGDSE</sequence>
<organism evidence="5 6">
    <name type="scientific">Actinomadura adrarensis</name>
    <dbReference type="NCBI Taxonomy" id="1819600"/>
    <lineage>
        <taxon>Bacteria</taxon>
        <taxon>Bacillati</taxon>
        <taxon>Actinomycetota</taxon>
        <taxon>Actinomycetes</taxon>
        <taxon>Streptosporangiales</taxon>
        <taxon>Thermomonosporaceae</taxon>
        <taxon>Actinomadura</taxon>
    </lineage>
</organism>
<dbReference type="EMBL" id="JBHTIR010002753">
    <property type="protein sequence ID" value="MFD0854185.1"/>
    <property type="molecule type" value="Genomic_DNA"/>
</dbReference>
<accession>A0ABW3CIQ8</accession>
<keyword evidence="3" id="KW-0902">Two-component regulatory system</keyword>
<dbReference type="Proteomes" id="UP001597083">
    <property type="component" value="Unassembled WGS sequence"/>
</dbReference>
<dbReference type="PRINTS" id="PR00344">
    <property type="entry name" value="BCTRLSENSOR"/>
</dbReference>
<dbReference type="Gene3D" id="3.30.565.10">
    <property type="entry name" value="Histidine kinase-like ATPase, C-terminal domain"/>
    <property type="match status" value="1"/>
</dbReference>
<evidence type="ECO:0000256" key="3">
    <source>
        <dbReference type="ARBA" id="ARBA00023012"/>
    </source>
</evidence>
<feature type="domain" description="Histidine kinase/HSP90-like ATPase" evidence="4">
    <location>
        <begin position="2"/>
        <end position="49"/>
    </location>
</feature>
<keyword evidence="6" id="KW-1185">Reference proteome</keyword>
<evidence type="ECO:0000259" key="4">
    <source>
        <dbReference type="Pfam" id="PF02518"/>
    </source>
</evidence>